<dbReference type="InterPro" id="IPR027417">
    <property type="entry name" value="P-loop_NTPase"/>
</dbReference>
<organism evidence="5 6">
    <name type="scientific">Lymnaea stagnalis</name>
    <name type="common">Great pond snail</name>
    <name type="synonym">Helix stagnalis</name>
    <dbReference type="NCBI Taxonomy" id="6523"/>
    <lineage>
        <taxon>Eukaryota</taxon>
        <taxon>Metazoa</taxon>
        <taxon>Spiralia</taxon>
        <taxon>Lophotrochozoa</taxon>
        <taxon>Mollusca</taxon>
        <taxon>Gastropoda</taxon>
        <taxon>Heterobranchia</taxon>
        <taxon>Euthyneura</taxon>
        <taxon>Panpulmonata</taxon>
        <taxon>Hygrophila</taxon>
        <taxon>Lymnaeoidea</taxon>
        <taxon>Lymnaeidae</taxon>
        <taxon>Lymnaea</taxon>
    </lineage>
</organism>
<gene>
    <name evidence="5" type="ORF">GSLYS_00009818001</name>
</gene>
<dbReference type="SUPFAM" id="SSF52540">
    <property type="entry name" value="P-loop containing nucleoside triphosphate hydrolases"/>
    <property type="match status" value="1"/>
</dbReference>
<dbReference type="InterPro" id="IPR045058">
    <property type="entry name" value="GIMA/IAN/Toc"/>
</dbReference>
<keyword evidence="3" id="KW-0342">GTP-binding</keyword>
<evidence type="ECO:0000313" key="6">
    <source>
        <dbReference type="Proteomes" id="UP001497497"/>
    </source>
</evidence>
<dbReference type="PANTHER" id="PTHR10903">
    <property type="entry name" value="GTPASE, IMAP FAMILY MEMBER-RELATED"/>
    <property type="match status" value="1"/>
</dbReference>
<keyword evidence="6" id="KW-1185">Reference proteome</keyword>
<keyword evidence="2" id="KW-0547">Nucleotide-binding</keyword>
<evidence type="ECO:0000259" key="4">
    <source>
        <dbReference type="PROSITE" id="PS51720"/>
    </source>
</evidence>
<dbReference type="GO" id="GO:0005525">
    <property type="term" value="F:GTP binding"/>
    <property type="evidence" value="ECO:0007669"/>
    <property type="project" value="UniProtKB-KW"/>
</dbReference>
<name>A0AAV2HQT3_LYMST</name>
<dbReference type="Pfam" id="PF04548">
    <property type="entry name" value="AIG1"/>
    <property type="match status" value="1"/>
</dbReference>
<dbReference type="PROSITE" id="PS51720">
    <property type="entry name" value="G_AIG1"/>
    <property type="match status" value="1"/>
</dbReference>
<evidence type="ECO:0000256" key="1">
    <source>
        <dbReference type="ARBA" id="ARBA00008535"/>
    </source>
</evidence>
<reference evidence="5 6" key="1">
    <citation type="submission" date="2024-04" db="EMBL/GenBank/DDBJ databases">
        <authorList>
            <consortium name="Genoscope - CEA"/>
            <person name="William W."/>
        </authorList>
    </citation>
    <scope>NUCLEOTIDE SEQUENCE [LARGE SCALE GENOMIC DNA]</scope>
</reference>
<evidence type="ECO:0000256" key="3">
    <source>
        <dbReference type="ARBA" id="ARBA00023134"/>
    </source>
</evidence>
<evidence type="ECO:0000256" key="2">
    <source>
        <dbReference type="ARBA" id="ARBA00022741"/>
    </source>
</evidence>
<dbReference type="AlphaFoldDB" id="A0AAV2HQT3"/>
<feature type="non-terminal residue" evidence="5">
    <location>
        <position position="275"/>
    </location>
</feature>
<proteinExistence type="inferred from homology"/>
<feature type="domain" description="AIG1-type G" evidence="4">
    <location>
        <begin position="16"/>
        <end position="231"/>
    </location>
</feature>
<dbReference type="InterPro" id="IPR006703">
    <property type="entry name" value="G_AIG1"/>
</dbReference>
<accession>A0AAV2HQT3</accession>
<dbReference type="EMBL" id="CAXITT010000212">
    <property type="protein sequence ID" value="CAL1535858.1"/>
    <property type="molecule type" value="Genomic_DNA"/>
</dbReference>
<comment type="similarity">
    <text evidence="1">Belongs to the TRAFAC class TrmE-Era-EngA-EngB-Septin-like GTPase superfamily. AIG1/Toc34/Toc159-like paraseptin GTPase family. IAN subfamily.</text>
</comment>
<evidence type="ECO:0000313" key="5">
    <source>
        <dbReference type="EMBL" id="CAL1535858.1"/>
    </source>
</evidence>
<protein>
    <recommendedName>
        <fullName evidence="4">AIG1-type G domain-containing protein</fullName>
    </recommendedName>
</protein>
<dbReference type="Proteomes" id="UP001497497">
    <property type="component" value="Unassembled WGS sequence"/>
</dbReference>
<comment type="caution">
    <text evidence="5">The sequence shown here is derived from an EMBL/GenBank/DDBJ whole genome shotgun (WGS) entry which is preliminary data.</text>
</comment>
<sequence>MEKNSTSDKEKGHFLETCYSFLLVGITGSGKSAVGNSLIGSNSFLSSSSSISVTEDVVCKTATRYGTKISVVDSPGVLDTKVDPDQAKRKSLDEMKKAMSVCPAAGKMALILVLQYGSRFTEQNRLAITILKNIFGEQSLWRSCVVVVTHGDCFHSKYQGSKDFKDWTAEQTGGLGEVFENCGNTCVLFDNDTDDSQHNEKQFRELVACVERLDQSYTKIKFNEAKKSQNRIALEAELPKLKEEFMAELNGINNEIDLLAISSQSLDKIEDLKFR</sequence>
<dbReference type="PANTHER" id="PTHR10903:SF184">
    <property type="entry name" value="GTP-BINDING PROTEIN A"/>
    <property type="match status" value="1"/>
</dbReference>
<dbReference type="Gene3D" id="3.40.50.300">
    <property type="entry name" value="P-loop containing nucleotide triphosphate hydrolases"/>
    <property type="match status" value="1"/>
</dbReference>